<evidence type="ECO:0000313" key="1">
    <source>
        <dbReference type="EMBL" id="CRF41640.1"/>
    </source>
</evidence>
<protein>
    <submittedName>
        <fullName evidence="4">Uncharacterized protein</fullName>
    </submittedName>
</protein>
<keyword evidence="5" id="KW-1185">Reference proteome</keyword>
<proteinExistence type="predicted"/>
<dbReference type="Proteomes" id="UP000043437">
    <property type="component" value="Unassembled WGS sequence"/>
</dbReference>
<dbReference type="Proteomes" id="UP000038622">
    <property type="component" value="Unassembled WGS sequence"/>
</dbReference>
<evidence type="ECO:0000313" key="2">
    <source>
        <dbReference type="EMBL" id="CRF42632.1"/>
    </source>
</evidence>
<dbReference type="Proteomes" id="UP000045175">
    <property type="component" value="Unassembled WGS sequence"/>
</dbReference>
<sequence>MDCNGCSYAIKNDTLYKQNHLRPQTKIFKDDLKTRENTKP</sequence>
<dbReference type="EMBL" id="CDML01000048">
    <property type="protein sequence ID" value="CRF41640.1"/>
    <property type="molecule type" value="Genomic_DNA"/>
</dbReference>
<name>A0A0K2Y316_9HELI</name>
<reference evidence="5" key="3">
    <citation type="submission" date="2014-12" db="EMBL/GenBank/DDBJ databases">
        <authorList>
            <person name="Smet A."/>
        </authorList>
    </citation>
    <scope>NUCLEOTIDE SEQUENCE [LARGE SCALE GENOMIC DNA]</scope>
</reference>
<organism evidence="4 7">
    <name type="scientific">Helicobacter ailurogastricus</name>
    <dbReference type="NCBI Taxonomy" id="1578720"/>
    <lineage>
        <taxon>Bacteria</taxon>
        <taxon>Pseudomonadati</taxon>
        <taxon>Campylobacterota</taxon>
        <taxon>Epsilonproteobacteria</taxon>
        <taxon>Campylobacterales</taxon>
        <taxon>Helicobacteraceae</taxon>
        <taxon>Helicobacter</taxon>
    </lineage>
</organism>
<evidence type="ECO:0000313" key="3">
    <source>
        <dbReference type="EMBL" id="CRF44874.1"/>
    </source>
</evidence>
<reference evidence="6 7" key="2">
    <citation type="submission" date="2014-12" db="EMBL/GenBank/DDBJ databases">
        <authorList>
            <person name="Jaenicke S."/>
        </authorList>
    </citation>
    <scope>NUCLEOTIDE SEQUENCE [LARGE SCALE GENOMIC DNA]</scope>
</reference>
<dbReference type="EMBL" id="CDMG01000009">
    <property type="protein sequence ID" value="CRF52717.1"/>
    <property type="molecule type" value="Genomic_DNA"/>
</dbReference>
<dbReference type="EMBL" id="CDMN01000063">
    <property type="protein sequence ID" value="CRF44874.1"/>
    <property type="molecule type" value="Genomic_DNA"/>
</dbReference>
<evidence type="ECO:0000313" key="7">
    <source>
        <dbReference type="Proteomes" id="UP000043437"/>
    </source>
</evidence>
<evidence type="ECO:0000313" key="5">
    <source>
        <dbReference type="Proteomes" id="UP000038622"/>
    </source>
</evidence>
<evidence type="ECO:0000313" key="6">
    <source>
        <dbReference type="Proteomes" id="UP000041394"/>
    </source>
</evidence>
<accession>A0A0K2Y316</accession>
<dbReference type="EMBL" id="CDMH01000038">
    <property type="protein sequence ID" value="CRF42632.1"/>
    <property type="molecule type" value="Genomic_DNA"/>
</dbReference>
<reference evidence="4" key="1">
    <citation type="submission" date="2014-12" db="EMBL/GenBank/DDBJ databases">
        <title>Whole genome sequences of four Staphylococcus schleiferi canine isolates.</title>
        <authorList>
            <person name="Misic A.M."/>
            <person name="Cain C."/>
            <person name="Morris D.O."/>
            <person name="Rankin S."/>
            <person name="Beiting D."/>
        </authorList>
    </citation>
    <scope>NUCLEOTIDE SEQUENCE</scope>
    <source>
        <strain evidence="1">ASB11</strain>
        <strain evidence="2">ASB13</strain>
        <strain evidence="4">ASB7</strain>
        <strain evidence="3">ASB9</strain>
    </source>
</reference>
<dbReference type="Proteomes" id="UP000041394">
    <property type="component" value="Unassembled WGS sequence"/>
</dbReference>
<gene>
    <name evidence="1" type="ORF">HAL011_14480</name>
    <name evidence="2" type="ORF">HAL013_08270</name>
    <name evidence="4" type="ORF">HAL07_11820</name>
    <name evidence="3" type="ORF">HAL09_14940</name>
</gene>
<dbReference type="AlphaFoldDB" id="A0A0K2Y316"/>
<dbReference type="STRING" id="1578720.HAL011_14480"/>
<evidence type="ECO:0000313" key="4">
    <source>
        <dbReference type="EMBL" id="CRF52717.1"/>
    </source>
</evidence>